<keyword evidence="3" id="KW-1185">Reference proteome</keyword>
<name>A0A319ERK6_9EURO</name>
<evidence type="ECO:0000313" key="3">
    <source>
        <dbReference type="Proteomes" id="UP000247810"/>
    </source>
</evidence>
<dbReference type="AlphaFoldDB" id="A0A319ERK6"/>
<accession>A0A319ERK6</accession>
<dbReference type="OrthoDB" id="4509022at2759"/>
<feature type="compositionally biased region" description="Gly residues" evidence="1">
    <location>
        <begin position="183"/>
        <end position="195"/>
    </location>
</feature>
<feature type="compositionally biased region" description="Low complexity" evidence="1">
    <location>
        <begin position="48"/>
        <end position="58"/>
    </location>
</feature>
<organism evidence="2 3">
    <name type="scientific">Aspergillus ellipticus CBS 707.79</name>
    <dbReference type="NCBI Taxonomy" id="1448320"/>
    <lineage>
        <taxon>Eukaryota</taxon>
        <taxon>Fungi</taxon>
        <taxon>Dikarya</taxon>
        <taxon>Ascomycota</taxon>
        <taxon>Pezizomycotina</taxon>
        <taxon>Eurotiomycetes</taxon>
        <taxon>Eurotiomycetidae</taxon>
        <taxon>Eurotiales</taxon>
        <taxon>Aspergillaceae</taxon>
        <taxon>Aspergillus</taxon>
        <taxon>Aspergillus subgen. Circumdati</taxon>
    </lineage>
</organism>
<dbReference type="VEuPathDB" id="FungiDB:BO71DRAFT_254126"/>
<dbReference type="Proteomes" id="UP000247810">
    <property type="component" value="Unassembled WGS sequence"/>
</dbReference>
<sequence length="232" mass="24408">MGFYPGPPSAALSGPARGQSQDGLGLGLGFKPLPTPDYYPPQHHQEQEQGQDQQPVEPASALSTSSAERRAFADPPPAYQVQPLPAYDPSRYHGVDRFDSFRAQGGVGYAGGGYGHVDGQAWRAQGQGGVGVDHMVGIAVPYPGVRASMYRFEEGEGGVRRVPERDEMAFSFAETAFSLGEDVGSGGGGGGGGDGGRGRRRGGVFLDGDESQGEGVVQRPRPVLSRLVTDFR</sequence>
<proteinExistence type="predicted"/>
<feature type="region of interest" description="Disordered" evidence="1">
    <location>
        <begin position="1"/>
        <end position="86"/>
    </location>
</feature>
<evidence type="ECO:0000256" key="1">
    <source>
        <dbReference type="SAM" id="MobiDB-lite"/>
    </source>
</evidence>
<reference evidence="2 3" key="1">
    <citation type="submission" date="2018-02" db="EMBL/GenBank/DDBJ databases">
        <title>The genomes of Aspergillus section Nigri reveals drivers in fungal speciation.</title>
        <authorList>
            <consortium name="DOE Joint Genome Institute"/>
            <person name="Vesth T.C."/>
            <person name="Nybo J."/>
            <person name="Theobald S."/>
            <person name="Brandl J."/>
            <person name="Frisvad J.C."/>
            <person name="Nielsen K.F."/>
            <person name="Lyhne E.K."/>
            <person name="Kogle M.E."/>
            <person name="Kuo A."/>
            <person name="Riley R."/>
            <person name="Clum A."/>
            <person name="Nolan M."/>
            <person name="Lipzen A."/>
            <person name="Salamov A."/>
            <person name="Henrissat B."/>
            <person name="Wiebenga A."/>
            <person name="De vries R.P."/>
            <person name="Grigoriev I.V."/>
            <person name="Mortensen U.H."/>
            <person name="Andersen M.R."/>
            <person name="Baker S.E."/>
        </authorList>
    </citation>
    <scope>NUCLEOTIDE SEQUENCE [LARGE SCALE GENOMIC DNA]</scope>
    <source>
        <strain evidence="2 3">CBS 707.79</strain>
    </source>
</reference>
<dbReference type="EMBL" id="KZ825891">
    <property type="protein sequence ID" value="PYH93542.1"/>
    <property type="molecule type" value="Genomic_DNA"/>
</dbReference>
<feature type="region of interest" description="Disordered" evidence="1">
    <location>
        <begin position="181"/>
        <end position="221"/>
    </location>
</feature>
<protein>
    <submittedName>
        <fullName evidence="2">Uncharacterized protein</fullName>
    </submittedName>
</protein>
<gene>
    <name evidence="2" type="ORF">BO71DRAFT_254126</name>
</gene>
<evidence type="ECO:0000313" key="2">
    <source>
        <dbReference type="EMBL" id="PYH93542.1"/>
    </source>
</evidence>